<keyword evidence="2" id="KW-1185">Reference proteome</keyword>
<evidence type="ECO:0000313" key="1">
    <source>
        <dbReference type="EMBL" id="KAB8212907.1"/>
    </source>
</evidence>
<name>A0A5N6E6L3_9EURO</name>
<organism evidence="1 2">
    <name type="scientific">Aspergillus novoparasiticus</name>
    <dbReference type="NCBI Taxonomy" id="986946"/>
    <lineage>
        <taxon>Eukaryota</taxon>
        <taxon>Fungi</taxon>
        <taxon>Dikarya</taxon>
        <taxon>Ascomycota</taxon>
        <taxon>Pezizomycotina</taxon>
        <taxon>Eurotiomycetes</taxon>
        <taxon>Eurotiomycetidae</taxon>
        <taxon>Eurotiales</taxon>
        <taxon>Aspergillaceae</taxon>
        <taxon>Aspergillus</taxon>
        <taxon>Aspergillus subgen. Circumdati</taxon>
    </lineage>
</organism>
<dbReference type="EMBL" id="ML733794">
    <property type="protein sequence ID" value="KAB8212907.1"/>
    <property type="molecule type" value="Genomic_DNA"/>
</dbReference>
<protein>
    <submittedName>
        <fullName evidence="1">Uncharacterized protein</fullName>
    </submittedName>
</protein>
<dbReference type="Proteomes" id="UP000326799">
    <property type="component" value="Unassembled WGS sequence"/>
</dbReference>
<dbReference type="AlphaFoldDB" id="A0A5N6E6L3"/>
<reference evidence="1 2" key="1">
    <citation type="submission" date="2019-04" db="EMBL/GenBank/DDBJ databases">
        <title>Fungal friends and foes A comparative genomics study of 23 Aspergillus species from section Flavi.</title>
        <authorList>
            <consortium name="DOE Joint Genome Institute"/>
            <person name="Kjaerbolling I."/>
            <person name="Vesth T.C."/>
            <person name="Frisvad J.C."/>
            <person name="Nybo J.L."/>
            <person name="Theobald S."/>
            <person name="Kildgaard S."/>
            <person name="Petersen T.I."/>
            <person name="Kuo A."/>
            <person name="Sato A."/>
            <person name="Lyhne E.K."/>
            <person name="Kogle M.E."/>
            <person name="Wiebenga A."/>
            <person name="Kun R.S."/>
            <person name="Lubbers R.J."/>
            <person name="Makela M.R."/>
            <person name="Barry K."/>
            <person name="Chovatia M."/>
            <person name="Clum A."/>
            <person name="Daum C."/>
            <person name="Haridas S."/>
            <person name="He G."/>
            <person name="LaButti K."/>
            <person name="Lipzen A."/>
            <person name="Mondo S."/>
            <person name="Pangilinan J."/>
            <person name="Riley R."/>
            <person name="Salamov A."/>
            <person name="Simmons B.A."/>
            <person name="Magnuson J.K."/>
            <person name="Henrissat B."/>
            <person name="Mortensen U.H."/>
            <person name="Larsen T.O."/>
            <person name="De vries R.P."/>
            <person name="Grigoriev I.V."/>
            <person name="Machida M."/>
            <person name="Baker S.E."/>
            <person name="Andersen M.R."/>
        </authorList>
    </citation>
    <scope>NUCLEOTIDE SEQUENCE [LARGE SCALE GENOMIC DNA]</scope>
    <source>
        <strain evidence="1 2">CBS 126849</strain>
    </source>
</reference>
<sequence length="176" mass="20280">MVPMKIKKVQMLFSVEGCTNCRLEYFLPLQDWVEKCAASGKPEMVKSVAETYLASIKKTNLMIRKDSIMICPHRTLRMLGEEMSHECQASENPVDKAWSKNVPIVYDMLKCFNMHTAHQMLLDKGDNLVYGGPLRLFKDEDFECLQDAKAVVQLMWSDHRTVESVLSSIELDQWDD</sequence>
<proteinExistence type="predicted"/>
<gene>
    <name evidence="1" type="ORF">BDV33DRAFT_99763</name>
</gene>
<accession>A0A5N6E6L3</accession>
<evidence type="ECO:0000313" key="2">
    <source>
        <dbReference type="Proteomes" id="UP000326799"/>
    </source>
</evidence>